<organism evidence="1">
    <name type="scientific">marine sediment metagenome</name>
    <dbReference type="NCBI Taxonomy" id="412755"/>
    <lineage>
        <taxon>unclassified sequences</taxon>
        <taxon>metagenomes</taxon>
        <taxon>ecological metagenomes</taxon>
    </lineage>
</organism>
<dbReference type="EMBL" id="LAZR01013695">
    <property type="protein sequence ID" value="KKM20795.1"/>
    <property type="molecule type" value="Genomic_DNA"/>
</dbReference>
<comment type="caution">
    <text evidence="1">The sequence shown here is derived from an EMBL/GenBank/DDBJ whole genome shotgun (WGS) entry which is preliminary data.</text>
</comment>
<accession>A0A0F9KZ24</accession>
<name>A0A0F9KZ24_9ZZZZ</name>
<protein>
    <submittedName>
        <fullName evidence="1">Uncharacterized protein</fullName>
    </submittedName>
</protein>
<evidence type="ECO:0000313" key="1">
    <source>
        <dbReference type="EMBL" id="KKM20795.1"/>
    </source>
</evidence>
<sequence>MNVFQLAYLQLQREGKAKQRNFGSLFVNRAVKIRDFVIKNKVDIVTISECALRKFEDKRK</sequence>
<gene>
    <name evidence="1" type="ORF">LCGC14_1641940</name>
</gene>
<dbReference type="AlphaFoldDB" id="A0A0F9KZ24"/>
<proteinExistence type="predicted"/>
<reference evidence="1" key="1">
    <citation type="journal article" date="2015" name="Nature">
        <title>Complex archaea that bridge the gap between prokaryotes and eukaryotes.</title>
        <authorList>
            <person name="Spang A."/>
            <person name="Saw J.H."/>
            <person name="Jorgensen S.L."/>
            <person name="Zaremba-Niedzwiedzka K."/>
            <person name="Martijn J."/>
            <person name="Lind A.E."/>
            <person name="van Eijk R."/>
            <person name="Schleper C."/>
            <person name="Guy L."/>
            <person name="Ettema T.J."/>
        </authorList>
    </citation>
    <scope>NUCLEOTIDE SEQUENCE</scope>
</reference>